<gene>
    <name evidence="4" type="ORF">QM480_22960</name>
</gene>
<dbReference type="SUPFAM" id="SSF54001">
    <property type="entry name" value="Cysteine proteinases"/>
    <property type="match status" value="1"/>
</dbReference>
<dbReference type="InterPro" id="IPR024618">
    <property type="entry name" value="DUF3857"/>
</dbReference>
<dbReference type="Pfam" id="PF12969">
    <property type="entry name" value="DUF3857"/>
    <property type="match status" value="1"/>
</dbReference>
<dbReference type="InterPro" id="IPR002931">
    <property type="entry name" value="Transglutaminase-like"/>
</dbReference>
<dbReference type="RefSeq" id="WP_283371898.1">
    <property type="nucleotide sequence ID" value="NZ_JASHID010000026.1"/>
</dbReference>
<keyword evidence="5" id="KW-1185">Reference proteome</keyword>
<dbReference type="Gene3D" id="3.10.620.30">
    <property type="match status" value="1"/>
</dbReference>
<name>A0ABT6YUK8_9BACT</name>
<proteinExistence type="predicted"/>
<dbReference type="EMBL" id="JASHID010000026">
    <property type="protein sequence ID" value="MDI9867220.1"/>
    <property type="molecule type" value="Genomic_DNA"/>
</dbReference>
<evidence type="ECO:0000256" key="1">
    <source>
        <dbReference type="SAM" id="SignalP"/>
    </source>
</evidence>
<dbReference type="Gene3D" id="2.60.120.1130">
    <property type="match status" value="1"/>
</dbReference>
<feature type="domain" description="Transglutaminase-like" evidence="2">
    <location>
        <begin position="297"/>
        <end position="373"/>
    </location>
</feature>
<feature type="chain" id="PRO_5045448299" evidence="1">
    <location>
        <begin position="20"/>
        <end position="656"/>
    </location>
</feature>
<evidence type="ECO:0000313" key="5">
    <source>
        <dbReference type="Proteomes" id="UP001236569"/>
    </source>
</evidence>
<feature type="signal peptide" evidence="1">
    <location>
        <begin position="1"/>
        <end position="19"/>
    </location>
</feature>
<organism evidence="4 5">
    <name type="scientific">Flectobacillus longus</name>
    <dbReference type="NCBI Taxonomy" id="2984207"/>
    <lineage>
        <taxon>Bacteria</taxon>
        <taxon>Pseudomonadati</taxon>
        <taxon>Bacteroidota</taxon>
        <taxon>Cytophagia</taxon>
        <taxon>Cytophagales</taxon>
        <taxon>Flectobacillaceae</taxon>
        <taxon>Flectobacillus</taxon>
    </lineage>
</organism>
<evidence type="ECO:0000259" key="2">
    <source>
        <dbReference type="Pfam" id="PF01841"/>
    </source>
</evidence>
<evidence type="ECO:0000313" key="4">
    <source>
        <dbReference type="EMBL" id="MDI9867220.1"/>
    </source>
</evidence>
<reference evidence="4 5" key="1">
    <citation type="submission" date="2023-05" db="EMBL/GenBank/DDBJ databases">
        <title>Novel species of genus Flectobacillus isolated from stream in China.</title>
        <authorList>
            <person name="Lu H."/>
        </authorList>
    </citation>
    <scope>NUCLEOTIDE SEQUENCE [LARGE SCALE GENOMIC DNA]</scope>
    <source>
        <strain evidence="4 5">DC10W</strain>
    </source>
</reference>
<sequence>MTKLPILLILFLMVFTANAQQELPKFPRVTIEDLKSTIYQKDSTAEAYVMTNYGNGWVSQNSAGGYDITYQYFVRIKVLKKKAFKRATQSIYLYTDNNRQNAETVTEVKGRTYNFINEAMEIDELEKKDIFEAQYSKTFDKVSFTLPKVKEGSIIEYSYIIRSPFLIKPKDWDFQLDIPCERSEYVFGSPTNFAYRMLMQYCHGKLSEDKCDVFNDFRTCRWLMSDIPAFKKEKYVADIDDYTRKLHFELAEYFVRGMSAPKKLSMEWSDFDRLLLTDEDLGGRIGKISAFEVPAQNLKQQITDSLELAKEVYKYIQSNFTWDNKKELFATHSLKEVFNQKVGSSAELNLLLISLLKQVGIAAHPVVISTRENGRIWKDYPMISRFNYTLVHLNIKGQNILLDVTDKNLQWGLLPEYCMVGEGRLLVHRKSTWVPIRTPEKSGKKINMSFTFSKKAPELESQITYSGTGYQAINYRKELKTLGKEKLSEKFRKAFPSVENSKVEFDGFSDTETNLLPMILITGTHTEGYNLVNGKVYLRTIPFEGTTEHPFPNVDRQFPVDLIYPREEVITCSYTIPEGYTIAELPKGIRVVLPEDGGRFFFSVTQNQATNEVYITSQILLKKSIYHADEYEAIRALYNHIVVKHNEMIVLQKQSK</sequence>
<comment type="caution">
    <text evidence="4">The sequence shown here is derived from an EMBL/GenBank/DDBJ whole genome shotgun (WGS) entry which is preliminary data.</text>
</comment>
<keyword evidence="1" id="KW-0732">Signal</keyword>
<feature type="domain" description="DUF3857" evidence="3">
    <location>
        <begin position="70"/>
        <end position="230"/>
    </location>
</feature>
<dbReference type="Gene3D" id="2.60.40.3140">
    <property type="match status" value="1"/>
</dbReference>
<accession>A0ABT6YUK8</accession>
<evidence type="ECO:0000259" key="3">
    <source>
        <dbReference type="Pfam" id="PF12969"/>
    </source>
</evidence>
<dbReference type="InterPro" id="IPR038765">
    <property type="entry name" value="Papain-like_cys_pep_sf"/>
</dbReference>
<dbReference type="Pfam" id="PF01841">
    <property type="entry name" value="Transglut_core"/>
    <property type="match status" value="1"/>
</dbReference>
<protein>
    <submittedName>
        <fullName evidence="4">DUF3857 domain-containing protein</fullName>
    </submittedName>
</protein>
<dbReference type="Proteomes" id="UP001236569">
    <property type="component" value="Unassembled WGS sequence"/>
</dbReference>